<sequence length="186" mass="21722">MAVYQIYDYEENIGYFTHFSDAKDAYDNFTSKYRSWGIGLFKLDEKSGKFIEEDWWGDGEETPLRKITKEEIEKLSDEIFSFQGCGWDSISAFIDEKSMLKYLAGRYGDDLNHIKPTRDNFAIYTLSWFRYSHTLEHAVISAMDLEEGIAKTKINTVTKGWKSPGEVYIPLVNKEELRSEFEKIRG</sequence>
<evidence type="ECO:0000313" key="1">
    <source>
        <dbReference type="EMBL" id="QBK92652.1"/>
    </source>
</evidence>
<gene>
    <name evidence="1" type="ORF">LCPAC401_02900</name>
</gene>
<proteinExistence type="predicted"/>
<name>A0A481ZBD9_9VIRU</name>
<reference evidence="1" key="1">
    <citation type="journal article" date="2019" name="MBio">
        <title>Virus Genomes from Deep Sea Sediments Expand the Ocean Megavirome and Support Independent Origins of Viral Gigantism.</title>
        <authorList>
            <person name="Backstrom D."/>
            <person name="Yutin N."/>
            <person name="Jorgensen S.L."/>
            <person name="Dharamshi J."/>
            <person name="Homa F."/>
            <person name="Zaremba-Niedwiedzka K."/>
            <person name="Spang A."/>
            <person name="Wolf Y.I."/>
            <person name="Koonin E.V."/>
            <person name="Ettema T.J."/>
        </authorList>
    </citation>
    <scope>NUCLEOTIDE SEQUENCE</scope>
</reference>
<protein>
    <submittedName>
        <fullName evidence="1">Uncharacterized protein</fullName>
    </submittedName>
</protein>
<organism evidence="1">
    <name type="scientific">Pithovirus LCPAC401</name>
    <dbReference type="NCBI Taxonomy" id="2506595"/>
    <lineage>
        <taxon>Viruses</taxon>
        <taxon>Pithoviruses</taxon>
    </lineage>
</organism>
<accession>A0A481ZBD9</accession>
<dbReference type="EMBL" id="MK500579">
    <property type="protein sequence ID" value="QBK92652.1"/>
    <property type="molecule type" value="Genomic_DNA"/>
</dbReference>